<gene>
    <name evidence="6" type="ORF">P43SY_002907</name>
</gene>
<feature type="region of interest" description="Disordered" evidence="1">
    <location>
        <begin position="174"/>
        <end position="213"/>
    </location>
</feature>
<feature type="compositionally biased region" description="Basic and acidic residues" evidence="1">
    <location>
        <begin position="195"/>
        <end position="213"/>
    </location>
</feature>
<feature type="chain" id="PRO_5041955197" description="EGF-like domain-containing protein" evidence="3">
    <location>
        <begin position="25"/>
        <end position="288"/>
    </location>
</feature>
<sequence>MRRMLRHLAALTMALAVLSCGALADPLGKECASNSDCPEGATCVAGDSESAVQRCVAGQPCGGAMAGGCPGDETSGQLACIWRPEKACSNSPKGCKEMNGQLGIYKCISIDRCDKYFGEAQCSKSCNVDGKQCNGRGSCQLVSGSMTKPMFECACESGWNGTKCDNVIDGLSASGSRDVETSSPSTAPTPSTTKRNQDNKMTEASKAGTEKAIEKKSGGPSALVIIMAVVIALILVAAIFFVVYARRKRQQQEASDASGFNRANSVGEGVAGAAGANPTTPKQKIVIM</sequence>
<reference evidence="6" key="1">
    <citation type="submission" date="2021-12" db="EMBL/GenBank/DDBJ databases">
        <title>Prjna785345.</title>
        <authorList>
            <person name="Rujirawat T."/>
            <person name="Krajaejun T."/>
        </authorList>
    </citation>
    <scope>NUCLEOTIDE SEQUENCE</scope>
    <source>
        <strain evidence="6">Pi057C3</strain>
    </source>
</reference>
<evidence type="ECO:0000259" key="5">
    <source>
        <dbReference type="PROSITE" id="PS01186"/>
    </source>
</evidence>
<evidence type="ECO:0000256" key="2">
    <source>
        <dbReference type="SAM" id="Phobius"/>
    </source>
</evidence>
<dbReference type="EMBL" id="JAKCXM010000106">
    <property type="protein sequence ID" value="KAJ0402283.1"/>
    <property type="molecule type" value="Genomic_DNA"/>
</dbReference>
<accession>A0AAD5M2P8</accession>
<feature type="region of interest" description="Disordered" evidence="1">
    <location>
        <begin position="267"/>
        <end position="288"/>
    </location>
</feature>
<keyword evidence="2" id="KW-1133">Transmembrane helix</keyword>
<dbReference type="PROSITE" id="PS51257">
    <property type="entry name" value="PROKAR_LIPOPROTEIN"/>
    <property type="match status" value="1"/>
</dbReference>
<dbReference type="PROSITE" id="PS00022">
    <property type="entry name" value="EGF_1"/>
    <property type="match status" value="1"/>
</dbReference>
<feature type="transmembrane region" description="Helical" evidence="2">
    <location>
        <begin position="222"/>
        <end position="245"/>
    </location>
</feature>
<evidence type="ECO:0000256" key="3">
    <source>
        <dbReference type="SAM" id="SignalP"/>
    </source>
</evidence>
<proteinExistence type="predicted"/>
<evidence type="ECO:0000313" key="7">
    <source>
        <dbReference type="Proteomes" id="UP001209570"/>
    </source>
</evidence>
<evidence type="ECO:0000256" key="1">
    <source>
        <dbReference type="SAM" id="MobiDB-lite"/>
    </source>
</evidence>
<evidence type="ECO:0000259" key="4">
    <source>
        <dbReference type="PROSITE" id="PS00022"/>
    </source>
</evidence>
<feature type="compositionally biased region" description="Low complexity" evidence="1">
    <location>
        <begin position="181"/>
        <end position="193"/>
    </location>
</feature>
<dbReference type="InterPro" id="IPR000742">
    <property type="entry name" value="EGF"/>
</dbReference>
<feature type="domain" description="EGF-like" evidence="4 5">
    <location>
        <begin position="153"/>
        <end position="164"/>
    </location>
</feature>
<evidence type="ECO:0000313" key="6">
    <source>
        <dbReference type="EMBL" id="KAJ0402283.1"/>
    </source>
</evidence>
<keyword evidence="3" id="KW-0732">Signal</keyword>
<comment type="caution">
    <text evidence="6">The sequence shown here is derived from an EMBL/GenBank/DDBJ whole genome shotgun (WGS) entry which is preliminary data.</text>
</comment>
<dbReference type="Pfam" id="PF23106">
    <property type="entry name" value="EGF_Teneurin"/>
    <property type="match status" value="1"/>
</dbReference>
<organism evidence="6 7">
    <name type="scientific">Pythium insidiosum</name>
    <name type="common">Pythiosis disease agent</name>
    <dbReference type="NCBI Taxonomy" id="114742"/>
    <lineage>
        <taxon>Eukaryota</taxon>
        <taxon>Sar</taxon>
        <taxon>Stramenopiles</taxon>
        <taxon>Oomycota</taxon>
        <taxon>Peronosporomycetes</taxon>
        <taxon>Pythiales</taxon>
        <taxon>Pythiaceae</taxon>
        <taxon>Pythium</taxon>
    </lineage>
</organism>
<feature type="compositionally biased region" description="Low complexity" evidence="1">
    <location>
        <begin position="267"/>
        <end position="276"/>
    </location>
</feature>
<name>A0AAD5M2P8_PYTIN</name>
<feature type="signal peptide" evidence="3">
    <location>
        <begin position="1"/>
        <end position="24"/>
    </location>
</feature>
<dbReference type="PROSITE" id="PS01186">
    <property type="entry name" value="EGF_2"/>
    <property type="match status" value="1"/>
</dbReference>
<keyword evidence="2" id="KW-0812">Transmembrane</keyword>
<keyword evidence="7" id="KW-1185">Reference proteome</keyword>
<dbReference type="Proteomes" id="UP001209570">
    <property type="component" value="Unassembled WGS sequence"/>
</dbReference>
<protein>
    <recommendedName>
        <fullName evidence="4 5">EGF-like domain-containing protein</fullName>
    </recommendedName>
</protein>
<dbReference type="AlphaFoldDB" id="A0AAD5M2P8"/>
<keyword evidence="2" id="KW-0472">Membrane</keyword>